<feature type="transmembrane region" description="Helical" evidence="6">
    <location>
        <begin position="402"/>
        <end position="422"/>
    </location>
</feature>
<keyword evidence="6" id="KW-0812">Transmembrane</keyword>
<keyword evidence="5" id="KW-0902">Two-component regulatory system</keyword>
<reference evidence="10 12" key="2">
    <citation type="journal article" date="2019" name="Nat. Med.">
        <title>A library of human gut bacterial isolates paired with longitudinal multiomics data enables mechanistic microbiome research.</title>
        <authorList>
            <person name="Poyet M."/>
            <person name="Groussin M."/>
            <person name="Gibbons S.M."/>
            <person name="Avila-Pacheco J."/>
            <person name="Jiang X."/>
            <person name="Kearney S.M."/>
            <person name="Perrotta A.R."/>
            <person name="Berdy B."/>
            <person name="Zhao S."/>
            <person name="Lieberman T.D."/>
            <person name="Swanson P.K."/>
            <person name="Smith M."/>
            <person name="Roesemann S."/>
            <person name="Alexander J.E."/>
            <person name="Rich S.A."/>
            <person name="Livny J."/>
            <person name="Vlamakis H."/>
            <person name="Clish C."/>
            <person name="Bullock K."/>
            <person name="Deik A."/>
            <person name="Scott J."/>
            <person name="Pierce K.A."/>
            <person name="Xavier R.J."/>
            <person name="Alm E.J."/>
        </authorList>
    </citation>
    <scope>NUCLEOTIDE SEQUENCE [LARGE SCALE GENOMIC DNA]</scope>
    <source>
        <strain evidence="10 12">BIOML-A8</strain>
    </source>
</reference>
<feature type="chain" id="PRO_5041523340" description="histidine kinase" evidence="7">
    <location>
        <begin position="20"/>
        <end position="654"/>
    </location>
</feature>
<sequence>MKQTLLILALFLQSFLAFAENITEKSSVADSLLIELRALPHDTTRLKLLEKLVLTEQNSPHYIEYAEEMFNEAQYQKNPKYICSSTYFKILYYYNKNEVDSVSKLVNYVKPIAERMEFFRLYFNAQKLLIYTYTYKEKYEYAINESLKMLEKAEELNNTDGRIAAYSCLASAYHETNRTKEEGEALRKAHKYVSEQTTSSTQFNVLNQLIVFSKDQKDYSSLKTYLKENKQLLQKMLSLDPDMYESYFNLYLFSEIFQTYYYTGIGKIDSAKYHIEEAQDFITPQSYIPYMALYYDASAEYYRHTKDYQAALLYIDSALIKMKQFESAQMEYAKQLSRKADILQEMGKYAEALPLYESSNHIQDSLTAAISAKQLEEIKEIHHLNQLVWERGKLRNRVQTSILLSLGIILILCIGYMFRINLIRKALKISEKETHKATRQTEEANEMKNRFLSNMSHAIRVPLNGVLGFSQIIANEAEIDDQTRKEYAEIIQQNTDQLMRLVNNVLDLSRLEAGMMKFQMSNYDIVQLCNDAVGMAHMQNSTLHTHFISNIDEYIIHTDTNRFMQFVVSILTCPFASFKEERDLNFTLNKNGEILRFKITNCPLADLKYANQDSALRNDVNRLFIKHFGGTYQVIPDSKEGPTILFTYPATSVE</sequence>
<dbReference type="PROSITE" id="PS50109">
    <property type="entry name" value="HIS_KIN"/>
    <property type="match status" value="1"/>
</dbReference>
<keyword evidence="4 10" id="KW-0418">Kinase</keyword>
<dbReference type="EMBL" id="VVYX01000022">
    <property type="protein sequence ID" value="KAA5416813.1"/>
    <property type="molecule type" value="Genomic_DNA"/>
</dbReference>
<dbReference type="CDD" id="cd00082">
    <property type="entry name" value="HisKA"/>
    <property type="match status" value="1"/>
</dbReference>
<dbReference type="Gene3D" id="1.10.287.130">
    <property type="match status" value="1"/>
</dbReference>
<dbReference type="Proteomes" id="UP000061809">
    <property type="component" value="Chromosome"/>
</dbReference>
<proteinExistence type="predicted"/>
<dbReference type="EMBL" id="CP012801">
    <property type="protein sequence ID" value="ALJ61999.1"/>
    <property type="molecule type" value="Genomic_DNA"/>
</dbReference>
<dbReference type="Proteomes" id="UP000482653">
    <property type="component" value="Unassembled WGS sequence"/>
</dbReference>
<evidence type="ECO:0000313" key="10">
    <source>
        <dbReference type="EMBL" id="KAA5416813.1"/>
    </source>
</evidence>
<organism evidence="9 11">
    <name type="scientific">Bacteroides cellulosilyticus</name>
    <dbReference type="NCBI Taxonomy" id="246787"/>
    <lineage>
        <taxon>Bacteria</taxon>
        <taxon>Pseudomonadati</taxon>
        <taxon>Bacteroidota</taxon>
        <taxon>Bacteroidia</taxon>
        <taxon>Bacteroidales</taxon>
        <taxon>Bacteroidaceae</taxon>
        <taxon>Bacteroides</taxon>
    </lineage>
</organism>
<evidence type="ECO:0000256" key="5">
    <source>
        <dbReference type="ARBA" id="ARBA00023012"/>
    </source>
</evidence>
<keyword evidence="3 9" id="KW-0808">Transferase</keyword>
<name>A0A0P0GP95_9BACE</name>
<dbReference type="PANTHER" id="PTHR43711:SF1">
    <property type="entry name" value="HISTIDINE KINASE 1"/>
    <property type="match status" value="1"/>
</dbReference>
<accession>A0A0P0GP95</accession>
<dbReference type="InterPro" id="IPR005467">
    <property type="entry name" value="His_kinase_dom"/>
</dbReference>
<keyword evidence="7" id="KW-0732">Signal</keyword>
<feature type="domain" description="Histidine kinase" evidence="8">
    <location>
        <begin position="454"/>
        <end position="652"/>
    </location>
</feature>
<comment type="catalytic activity">
    <reaction evidence="1">
        <text>ATP + protein L-histidine = ADP + protein N-phospho-L-histidine.</text>
        <dbReference type="EC" id="2.7.13.3"/>
    </reaction>
</comment>
<evidence type="ECO:0000256" key="4">
    <source>
        <dbReference type="ARBA" id="ARBA00022777"/>
    </source>
</evidence>
<evidence type="ECO:0000313" key="12">
    <source>
        <dbReference type="Proteomes" id="UP000482653"/>
    </source>
</evidence>
<evidence type="ECO:0000259" key="8">
    <source>
        <dbReference type="PROSITE" id="PS50109"/>
    </source>
</evidence>
<reference evidence="9 11" key="1">
    <citation type="journal article" date="2015" name="Science">
        <title>Genetic determinants of in vivo fitness and diet responsiveness in multiple human gut Bacteroides.</title>
        <authorList>
            <person name="Wu M."/>
            <person name="McNulty N.P."/>
            <person name="Rodionov D.A."/>
            <person name="Khoroshkin M.S."/>
            <person name="Griffin N.W."/>
            <person name="Cheng J."/>
            <person name="Latreille P."/>
            <person name="Kerstetter R.A."/>
            <person name="Terrapon N."/>
            <person name="Henrissat B."/>
            <person name="Osterman A.L."/>
            <person name="Gordon J.I."/>
        </authorList>
    </citation>
    <scope>NUCLEOTIDE SEQUENCE [LARGE SCALE GENOMIC DNA]</scope>
    <source>
        <strain evidence="9 11">WH2</strain>
    </source>
</reference>
<dbReference type="Pfam" id="PF00512">
    <property type="entry name" value="HisKA"/>
    <property type="match status" value="1"/>
</dbReference>
<feature type="signal peptide" evidence="7">
    <location>
        <begin position="1"/>
        <end position="19"/>
    </location>
</feature>
<evidence type="ECO:0000313" key="11">
    <source>
        <dbReference type="Proteomes" id="UP000061809"/>
    </source>
</evidence>
<dbReference type="EC" id="2.7.13.3" evidence="2"/>
<evidence type="ECO:0000256" key="2">
    <source>
        <dbReference type="ARBA" id="ARBA00012438"/>
    </source>
</evidence>
<dbReference type="InterPro" id="IPR011990">
    <property type="entry name" value="TPR-like_helical_dom_sf"/>
</dbReference>
<evidence type="ECO:0000256" key="6">
    <source>
        <dbReference type="SAM" id="Phobius"/>
    </source>
</evidence>
<dbReference type="AlphaFoldDB" id="A0A0P0GP95"/>
<dbReference type="SUPFAM" id="SSF47384">
    <property type="entry name" value="Homodimeric domain of signal transducing histidine kinase"/>
    <property type="match status" value="1"/>
</dbReference>
<evidence type="ECO:0000256" key="1">
    <source>
        <dbReference type="ARBA" id="ARBA00000085"/>
    </source>
</evidence>
<dbReference type="PATRIC" id="fig|246787.4.peg.4945"/>
<dbReference type="InterPro" id="IPR050736">
    <property type="entry name" value="Sensor_HK_Regulatory"/>
</dbReference>
<dbReference type="SUPFAM" id="SSF48452">
    <property type="entry name" value="TPR-like"/>
    <property type="match status" value="1"/>
</dbReference>
<dbReference type="KEGG" id="bcel:BcellWH2_04789"/>
<dbReference type="GO" id="GO:0000155">
    <property type="term" value="F:phosphorelay sensor kinase activity"/>
    <property type="evidence" value="ECO:0007669"/>
    <property type="project" value="InterPro"/>
</dbReference>
<dbReference type="RefSeq" id="WP_029427604.1">
    <property type="nucleotide sequence ID" value="NZ_CP012801.1"/>
</dbReference>
<dbReference type="InterPro" id="IPR003661">
    <property type="entry name" value="HisK_dim/P_dom"/>
</dbReference>
<protein>
    <recommendedName>
        <fullName evidence="2">histidine kinase</fullName>
        <ecNumber evidence="2">2.7.13.3</ecNumber>
    </recommendedName>
</protein>
<evidence type="ECO:0000256" key="7">
    <source>
        <dbReference type="SAM" id="SignalP"/>
    </source>
</evidence>
<dbReference type="PANTHER" id="PTHR43711">
    <property type="entry name" value="TWO-COMPONENT HISTIDINE KINASE"/>
    <property type="match status" value="1"/>
</dbReference>
<keyword evidence="6" id="KW-0472">Membrane</keyword>
<dbReference type="SMART" id="SM00388">
    <property type="entry name" value="HisKA"/>
    <property type="match status" value="1"/>
</dbReference>
<dbReference type="InterPro" id="IPR036097">
    <property type="entry name" value="HisK_dim/P_sf"/>
</dbReference>
<gene>
    <name evidence="9" type="primary">pleC_6</name>
    <name evidence="9" type="ORF">BcellWH2_04789</name>
    <name evidence="10" type="ORF">F2Y87_17755</name>
</gene>
<evidence type="ECO:0000256" key="3">
    <source>
        <dbReference type="ARBA" id="ARBA00022679"/>
    </source>
</evidence>
<dbReference type="Gene3D" id="1.25.40.10">
    <property type="entry name" value="Tetratricopeptide repeat domain"/>
    <property type="match status" value="1"/>
</dbReference>
<evidence type="ECO:0000313" key="9">
    <source>
        <dbReference type="EMBL" id="ALJ61999.1"/>
    </source>
</evidence>
<keyword evidence="6" id="KW-1133">Transmembrane helix</keyword>